<accession>A0ABY5AGS0</accession>
<comment type="similarity">
    <text evidence="2">Belongs to the multi antimicrobial extrusion (MATE) (TC 2.A.66.1) family.</text>
</comment>
<dbReference type="Pfam" id="PF01554">
    <property type="entry name" value="MatE"/>
    <property type="match status" value="2"/>
</dbReference>
<feature type="transmembrane region" description="Helical" evidence="6">
    <location>
        <begin position="350"/>
        <end position="374"/>
    </location>
</feature>
<evidence type="ECO:0000256" key="5">
    <source>
        <dbReference type="ARBA" id="ARBA00023136"/>
    </source>
</evidence>
<dbReference type="InterPro" id="IPR044644">
    <property type="entry name" value="DinF-like"/>
</dbReference>
<name>A0ABY5AGS0_9ACTO</name>
<evidence type="ECO:0000256" key="3">
    <source>
        <dbReference type="ARBA" id="ARBA00022692"/>
    </source>
</evidence>
<keyword evidence="5 6" id="KW-0472">Membrane</keyword>
<protein>
    <submittedName>
        <fullName evidence="7">MATE family efflux transporter</fullName>
    </submittedName>
</protein>
<evidence type="ECO:0000256" key="2">
    <source>
        <dbReference type="ARBA" id="ARBA00010199"/>
    </source>
</evidence>
<keyword evidence="8" id="KW-1185">Reference proteome</keyword>
<feature type="transmembrane region" description="Helical" evidence="6">
    <location>
        <begin position="139"/>
        <end position="157"/>
    </location>
</feature>
<feature type="transmembrane region" description="Helical" evidence="6">
    <location>
        <begin position="407"/>
        <end position="426"/>
    </location>
</feature>
<feature type="transmembrane region" description="Helical" evidence="6">
    <location>
        <begin position="164"/>
        <end position="186"/>
    </location>
</feature>
<dbReference type="Proteomes" id="UP001056109">
    <property type="component" value="Chromosome"/>
</dbReference>
<evidence type="ECO:0000313" key="7">
    <source>
        <dbReference type="EMBL" id="USR79397.1"/>
    </source>
</evidence>
<dbReference type="PANTHER" id="PTHR42893">
    <property type="entry name" value="PROTEIN DETOXIFICATION 44, CHLOROPLASTIC-RELATED"/>
    <property type="match status" value="1"/>
</dbReference>
<evidence type="ECO:0000256" key="4">
    <source>
        <dbReference type="ARBA" id="ARBA00022989"/>
    </source>
</evidence>
<evidence type="ECO:0000313" key="8">
    <source>
        <dbReference type="Proteomes" id="UP001056109"/>
    </source>
</evidence>
<feature type="transmembrane region" description="Helical" evidence="6">
    <location>
        <begin position="277"/>
        <end position="300"/>
    </location>
</feature>
<feature type="transmembrane region" description="Helical" evidence="6">
    <location>
        <begin position="192"/>
        <end position="212"/>
    </location>
</feature>
<feature type="transmembrane region" description="Helical" evidence="6">
    <location>
        <begin position="381"/>
        <end position="401"/>
    </location>
</feature>
<organism evidence="7 8">
    <name type="scientific">Arcanobacterium pinnipediorum</name>
    <dbReference type="NCBI Taxonomy" id="1503041"/>
    <lineage>
        <taxon>Bacteria</taxon>
        <taxon>Bacillati</taxon>
        <taxon>Actinomycetota</taxon>
        <taxon>Actinomycetes</taxon>
        <taxon>Actinomycetales</taxon>
        <taxon>Actinomycetaceae</taxon>
        <taxon>Arcanobacterium</taxon>
    </lineage>
</organism>
<dbReference type="RefSeq" id="WP_252673268.1">
    <property type="nucleotide sequence ID" value="NZ_CP099547.1"/>
</dbReference>
<keyword evidence="3 6" id="KW-0812">Transmembrane</keyword>
<comment type="subcellular location">
    <subcellularLocation>
        <location evidence="1">Membrane</location>
        <topology evidence="1">Multi-pass membrane protein</topology>
    </subcellularLocation>
</comment>
<evidence type="ECO:0000256" key="1">
    <source>
        <dbReference type="ARBA" id="ARBA00004141"/>
    </source>
</evidence>
<dbReference type="PANTHER" id="PTHR42893:SF46">
    <property type="entry name" value="PROTEIN DETOXIFICATION 44, CHLOROPLASTIC"/>
    <property type="match status" value="1"/>
</dbReference>
<keyword evidence="4 6" id="KW-1133">Transmembrane helix</keyword>
<sequence length="445" mass="46544">MANDDLEHVDLAIIRLALPSLGALLAEPLLVAVDTTMIGRLPGSAPLAGLSLASTILTTLVGLCIFLTYATTAATARAVGANRNKEGYRFGIDGIWLAGGLGIVLGLILYFGGSVIISWFNPTAAVTTQALSYLHASSWGLPGMLIVLAATGTLRGFADARTPFIVATSGALVNIPINAILIYVFGLGITGAGLGTALAQSGMAIVLVTIIAHRARQAGASILASGTGVLRSLHDAFPLIVRTLSLRSAILLLIAGASGLGTVALATNQIVMTVWNFMSYGLDSLATAAQILVGQALGLNQPNVVRRVLHRCILWGVWVGIGLGIVVGALSFVVPWIMSTDADVQTLSRIILWIAGLAVPLASLAFILDGVLIGAGDTRRLAWYMLATLCAFAPVAGIVLWRPDWFGQTWGMAVLWIGYGGVTMAVRAGTQFVRTRGDDWMHLAR</sequence>
<proteinExistence type="inferred from homology"/>
<dbReference type="InterPro" id="IPR002528">
    <property type="entry name" value="MATE_fam"/>
</dbReference>
<feature type="transmembrane region" description="Helical" evidence="6">
    <location>
        <begin position="249"/>
        <end position="271"/>
    </location>
</feature>
<feature type="transmembrane region" description="Helical" evidence="6">
    <location>
        <begin position="312"/>
        <end position="338"/>
    </location>
</feature>
<evidence type="ECO:0000256" key="6">
    <source>
        <dbReference type="SAM" id="Phobius"/>
    </source>
</evidence>
<reference evidence="7" key="1">
    <citation type="submission" date="2022-06" db="EMBL/GenBank/DDBJ databases">
        <title>Complete Genome Sequence of Arcanobacterium pinnipediorum strain DSM 28752 isolated from a harbour seal.</title>
        <authorList>
            <person name="Borowiak M."/>
            <person name="Kreitlow A."/>
            <person name="Alssahen M."/>
            <person name="Malorny B."/>
            <person name="Laemmler C."/>
            <person name="Prenger-Berninghoff E."/>
            <person name="Siebert U."/>
            <person name="Ploetz M."/>
            <person name="Abdulmawjood A."/>
        </authorList>
    </citation>
    <scope>NUCLEOTIDE SEQUENCE</scope>
    <source>
        <strain evidence="7">DSM 28752</strain>
    </source>
</reference>
<feature type="transmembrane region" description="Helical" evidence="6">
    <location>
        <begin position="52"/>
        <end position="74"/>
    </location>
</feature>
<gene>
    <name evidence="7" type="ORF">NG665_08520</name>
</gene>
<feature type="transmembrane region" description="Helical" evidence="6">
    <location>
        <begin position="95"/>
        <end position="119"/>
    </location>
</feature>
<dbReference type="EMBL" id="CP099547">
    <property type="protein sequence ID" value="USR79397.1"/>
    <property type="molecule type" value="Genomic_DNA"/>
</dbReference>
<feature type="transmembrane region" description="Helical" evidence="6">
    <location>
        <begin position="12"/>
        <end position="32"/>
    </location>
</feature>
<dbReference type="NCBIfam" id="TIGR00797">
    <property type="entry name" value="matE"/>
    <property type="match status" value="1"/>
</dbReference>